<keyword evidence="2" id="KW-1133">Transmembrane helix</keyword>
<feature type="compositionally biased region" description="Polar residues" evidence="1">
    <location>
        <begin position="758"/>
        <end position="769"/>
    </location>
</feature>
<feature type="compositionally biased region" description="Polar residues" evidence="1">
    <location>
        <begin position="667"/>
        <end position="683"/>
    </location>
</feature>
<feature type="compositionally biased region" description="Polar residues" evidence="1">
    <location>
        <begin position="398"/>
        <end position="410"/>
    </location>
</feature>
<dbReference type="PANTHER" id="PTHR38426">
    <property type="entry name" value="MAINTENANCE OF TELOMERE CAPPING PROTEIN 4"/>
    <property type="match status" value="1"/>
</dbReference>
<keyword evidence="2" id="KW-0472">Membrane</keyword>
<protein>
    <submittedName>
        <fullName evidence="3">Uncharacterized protein</fullName>
    </submittedName>
</protein>
<dbReference type="EMBL" id="AZGY01000016">
    <property type="protein sequence ID" value="KZZ92101.1"/>
    <property type="molecule type" value="Genomic_DNA"/>
</dbReference>
<dbReference type="Proteomes" id="UP000078544">
    <property type="component" value="Unassembled WGS sequence"/>
</dbReference>
<dbReference type="PANTHER" id="PTHR38426:SF1">
    <property type="entry name" value="MAINTENANCE OF TELOMERE CAPPING PROTEIN 4"/>
    <property type="match status" value="1"/>
</dbReference>
<feature type="compositionally biased region" description="Basic and acidic residues" evidence="1">
    <location>
        <begin position="975"/>
        <end position="989"/>
    </location>
</feature>
<feature type="compositionally biased region" description="Basic and acidic residues" evidence="1">
    <location>
        <begin position="925"/>
        <end position="937"/>
    </location>
</feature>
<proteinExistence type="predicted"/>
<feature type="region of interest" description="Disordered" evidence="1">
    <location>
        <begin position="316"/>
        <end position="351"/>
    </location>
</feature>
<dbReference type="STRING" id="1081109.A0A167Z379"/>
<feature type="compositionally biased region" description="Basic and acidic residues" evidence="1">
    <location>
        <begin position="158"/>
        <end position="174"/>
    </location>
</feature>
<evidence type="ECO:0000256" key="1">
    <source>
        <dbReference type="SAM" id="MobiDB-lite"/>
    </source>
</evidence>
<evidence type="ECO:0000313" key="3">
    <source>
        <dbReference type="EMBL" id="KZZ92101.1"/>
    </source>
</evidence>
<feature type="compositionally biased region" description="Polar residues" evidence="1">
    <location>
        <begin position="178"/>
        <end position="205"/>
    </location>
</feature>
<evidence type="ECO:0000256" key="2">
    <source>
        <dbReference type="SAM" id="Phobius"/>
    </source>
</evidence>
<feature type="region of interest" description="Disordered" evidence="1">
    <location>
        <begin position="624"/>
        <end position="820"/>
    </location>
</feature>
<feature type="region of interest" description="Disordered" evidence="1">
    <location>
        <begin position="1"/>
        <end position="276"/>
    </location>
</feature>
<feature type="compositionally biased region" description="Polar residues" evidence="1">
    <location>
        <begin position="52"/>
        <end position="62"/>
    </location>
</feature>
<feature type="transmembrane region" description="Helical" evidence="2">
    <location>
        <begin position="1205"/>
        <end position="1225"/>
    </location>
</feature>
<organism evidence="3 4">
    <name type="scientific">Moelleriella libera RCEF 2490</name>
    <dbReference type="NCBI Taxonomy" id="1081109"/>
    <lineage>
        <taxon>Eukaryota</taxon>
        <taxon>Fungi</taxon>
        <taxon>Dikarya</taxon>
        <taxon>Ascomycota</taxon>
        <taxon>Pezizomycotina</taxon>
        <taxon>Sordariomycetes</taxon>
        <taxon>Hypocreomycetidae</taxon>
        <taxon>Hypocreales</taxon>
        <taxon>Clavicipitaceae</taxon>
        <taxon>Moelleriella</taxon>
    </lineage>
</organism>
<feature type="compositionally biased region" description="Polar residues" evidence="1">
    <location>
        <begin position="914"/>
        <end position="924"/>
    </location>
</feature>
<gene>
    <name evidence="3" type="ORF">AAL_06311</name>
</gene>
<reference evidence="3 4" key="1">
    <citation type="journal article" date="2016" name="Genome Biol. Evol.">
        <title>Divergent and convergent evolution of fungal pathogenicity.</title>
        <authorList>
            <person name="Shang Y."/>
            <person name="Xiao G."/>
            <person name="Zheng P."/>
            <person name="Cen K."/>
            <person name="Zhan S."/>
            <person name="Wang C."/>
        </authorList>
    </citation>
    <scope>NUCLEOTIDE SEQUENCE [LARGE SCALE GENOMIC DNA]</scope>
    <source>
        <strain evidence="3 4">RCEF 2490</strain>
    </source>
</reference>
<feature type="transmembrane region" description="Helical" evidence="2">
    <location>
        <begin position="1180"/>
        <end position="1199"/>
    </location>
</feature>
<feature type="compositionally biased region" description="Basic and acidic residues" evidence="1">
    <location>
        <begin position="740"/>
        <end position="757"/>
    </location>
</feature>
<comment type="caution">
    <text evidence="3">The sequence shown here is derived from an EMBL/GenBank/DDBJ whole genome shotgun (WGS) entry which is preliminary data.</text>
</comment>
<feature type="region of interest" description="Disordered" evidence="1">
    <location>
        <begin position="841"/>
        <end position="999"/>
    </location>
</feature>
<name>A0A167Z379_9HYPO</name>
<evidence type="ECO:0000313" key="4">
    <source>
        <dbReference type="Proteomes" id="UP000078544"/>
    </source>
</evidence>
<accession>A0A167Z379</accession>
<dbReference type="OrthoDB" id="5402622at2759"/>
<keyword evidence="2" id="KW-0812">Transmembrane</keyword>
<feature type="compositionally biased region" description="Low complexity" evidence="1">
    <location>
        <begin position="316"/>
        <end position="344"/>
    </location>
</feature>
<feature type="compositionally biased region" description="Polar residues" evidence="1">
    <location>
        <begin position="776"/>
        <end position="787"/>
    </location>
</feature>
<feature type="compositionally biased region" description="Polar residues" evidence="1">
    <location>
        <begin position="232"/>
        <end position="252"/>
    </location>
</feature>
<dbReference type="InterPro" id="IPR038769">
    <property type="entry name" value="MTC4"/>
</dbReference>
<feature type="region of interest" description="Disordered" evidence="1">
    <location>
        <begin position="396"/>
        <end position="432"/>
    </location>
</feature>
<feature type="compositionally biased region" description="Polar residues" evidence="1">
    <location>
        <begin position="945"/>
        <end position="956"/>
    </location>
</feature>
<sequence length="1227" mass="136123">MTNNDASRLNGHPDPTSAFSSSESPYRASYEAGGLSRSSGSRRRRQADSYHDSVSNAANAPLTSAPGGGVIRDASFKGDSFRRRARPKSTGGFLLPNSIASNDGYFASRALQPDSSSSRPTKTPPPSLSKELSVSQPKHHRDQVVQDGSRVSSWGRARLSDETDRRESGSRESEGSSPQAVTRRSDDSSNGFDSNQIIQMALNLSESRRTASHRRQVSRGTPPRLGPVPDGSSGSNLRQHLLQQRKSSSTGAARTLQGPSPRPPSGRFDGPLQTGLDSSHDYRYHFSASTLARAQKAKDHLELMAQYRRLLGVLPPLKPGVGPRTTSSPPPSSVGSQSFPSGPSHNLPMGRQYNPLQYIRNRKVRARERKVIDGEALGFGDVNFVKPWVDQMIARATSPANNQNEDSSIVTPLPGARDADNPDPLDQNARAAARVRRPRIDWVFEPCDVVADAYWLEQQDHKELIEDRNWRKIFPAPVTALRETKQEAPIETFESIPPFSMRDDDELDAQISGVSKIDTGLSHNSAKDRAKQTIHNIRAFPHRHNGHSAHADFMWHKKDSTSDISDSENDGKRFAEKTLYDEKENGTVSQKYRHAVEDQMLDMVSRDAQQRDLYDAVSGPEATLSLGSLMTPERHVTSQPSSRLHSRGGSIVDTSDSDWKHSLDKALTSSPPNLTSNRQSLDASTRPREDSLMQDVSLPTSPEVRPQQQGNEVAGGFHLPPTESRPASPHRNPISKIKQIIRDKSGELVGERDESRRGSISTAPLSSERLNLVETRPSSPLTASGSDQMPLAPSRSHRRTGSTRLRPDEQPGLRGMFKGPRIDSVIRGGVSKLGEMLWKREEIGESPSGTDVTDESEGERARGRSWSSANVSRRQSRRRLDDQSQSKPVLEAIPLLKHALGQAAGAEDGRAESRQTPAKGNLRSSRLDGLRPLRIDTRGAPSPGHSESQPHTSGNSEALEEDSRQGLALEGVPIIDKDSDPSRAPDDGGRPLLRKRHWSIADKDKPAEEARFTRREIARLRALVLSTGIKAMEISRRAQEKHGLHESDNFAAMHDCFAGQDWRSLVKLCGESALRSEDRVAHSELYIFVGRSLGTAVQKSGRRWQTAADQFAYRTSPQLQNRVGDIRSRIADDLSEQSRQISDLADETNRDLALGQPLKIKAVVDTIDQMLRRRRRRLRWLRRALWLIVEWLLVGFMWYVWFMVVILRVFLGMGKAAVSGVRWLFWL</sequence>
<dbReference type="AlphaFoldDB" id="A0A167Z379"/>
<keyword evidence="4" id="KW-1185">Reference proteome</keyword>